<dbReference type="PANTHER" id="PTHR30055">
    <property type="entry name" value="HTH-TYPE TRANSCRIPTIONAL REGULATOR RUTR"/>
    <property type="match status" value="1"/>
</dbReference>
<reference evidence="7 8" key="1">
    <citation type="journal article" date="2001" name="Proc. Natl. Acad. Sci. U.S.A.">
        <title>Genome sequence of an industrial microorganism Streptomyces avermitilis: deducing the ability of producing secondary metabolites.</title>
        <authorList>
            <person name="Omura S."/>
            <person name="Ikeda H."/>
            <person name="Ishikawa J."/>
            <person name="Hanamoto A."/>
            <person name="Takahashi C."/>
            <person name="Shinose M."/>
            <person name="Takahashi Y."/>
            <person name="Horikawa H."/>
            <person name="Nakazawa H."/>
            <person name="Osonoe T."/>
            <person name="Kikuchi H."/>
            <person name="Shiba T."/>
            <person name="Sakaki Y."/>
            <person name="Hattori M."/>
        </authorList>
    </citation>
    <scope>NUCLEOTIDE SEQUENCE [LARGE SCALE GENOMIC DNA]</scope>
    <source>
        <strain evidence="8">ATCC 31267 / DSM 46492 / JCM 5070 / NBRC 14893 / NCIMB 12804 / NRRL 8165 / MA-4680</strain>
    </source>
</reference>
<reference evidence="7 8" key="3">
    <citation type="journal article" date="2014" name="J. Ind. Microbiol. Biotechnol.">
        <title>Genome mining of the Streptomyces avermitilis genome and development of genome-minimized hosts for heterologous expression of biosynthetic gene clusters.</title>
        <authorList>
            <person name="Ikeda H."/>
            <person name="Shin-ya K."/>
            <person name="Omura S."/>
        </authorList>
    </citation>
    <scope>NUCLEOTIDE SEQUENCE [LARGE SCALE GENOMIC DNA]</scope>
    <source>
        <strain evidence="8">ATCC 31267 / DSM 46492 / JCM 5070 / NBRC 14893 / NCIMB 12804 / NRRL 8165 / MA-4680</strain>
    </source>
</reference>
<feature type="region of interest" description="Disordered" evidence="5">
    <location>
        <begin position="99"/>
        <end position="127"/>
    </location>
</feature>
<protein>
    <submittedName>
        <fullName evidence="7">TetR-family transcriptional regulator</fullName>
    </submittedName>
</protein>
<sequence length="263" mass="27730">MRADARKNRDHLLAVAGAAITEQGVDVSLRDIARRAEVGLATLLRHFPTREALLDALLHTSFDELTAKAGALGTGPGTYAAGPVGGREGGRCRRRVATARRNRRGHAGVRSGLVEGEGGDRKAVDEGDVERGETVVAHRLLAARDRRVGGRVVQSAQQLRRSGDLGGRPVTCPEVSPVLTVLKAEALADLGRAPVKGVSSSCSMVRQHRHPAGPPTSQLAGRRALCAPRHPHNHQLVINSGKGSAPRRLQDSVCSSAKIAITG</sequence>
<dbReference type="Pfam" id="PF00440">
    <property type="entry name" value="TetR_N"/>
    <property type="match status" value="1"/>
</dbReference>
<keyword evidence="3" id="KW-0804">Transcription</keyword>
<dbReference type="SUPFAM" id="SSF46689">
    <property type="entry name" value="Homeodomain-like"/>
    <property type="match status" value="1"/>
</dbReference>
<dbReference type="EMBL" id="BA000030">
    <property type="protein sequence ID" value="BAC68385.1"/>
    <property type="molecule type" value="Genomic_DNA"/>
</dbReference>
<accession>Q82Q46</accession>
<dbReference type="GO" id="GO:0000976">
    <property type="term" value="F:transcription cis-regulatory region binding"/>
    <property type="evidence" value="ECO:0007669"/>
    <property type="project" value="TreeGrafter"/>
</dbReference>
<dbReference type="InterPro" id="IPR001647">
    <property type="entry name" value="HTH_TetR"/>
</dbReference>
<evidence type="ECO:0000313" key="8">
    <source>
        <dbReference type="Proteomes" id="UP000000428"/>
    </source>
</evidence>
<reference evidence="7 8" key="2">
    <citation type="journal article" date="2003" name="Nat. Biotechnol.">
        <title>Complete genome sequence and comparative analysis of the industrial microorganism Streptomyces avermitilis.</title>
        <authorList>
            <person name="Ikeda H."/>
            <person name="Ishikawa J."/>
            <person name="Hanamoto A."/>
            <person name="Shinose M."/>
            <person name="Kikuchi H."/>
            <person name="Shiba T."/>
            <person name="Sakaki Y."/>
            <person name="Hattori M."/>
            <person name="Omura S."/>
        </authorList>
    </citation>
    <scope>NUCLEOTIDE SEQUENCE [LARGE SCALE GENOMIC DNA]</scope>
    <source>
        <strain evidence="8">ATCC 31267 / DSM 46492 / JCM 5070 / NBRC 14893 / NCIMB 12804 / NRRL 8165 / MA-4680</strain>
    </source>
</reference>
<dbReference type="Gene3D" id="1.10.357.10">
    <property type="entry name" value="Tetracycline Repressor, domain 2"/>
    <property type="match status" value="1"/>
</dbReference>
<evidence type="ECO:0000256" key="1">
    <source>
        <dbReference type="ARBA" id="ARBA00023015"/>
    </source>
</evidence>
<evidence type="ECO:0000256" key="3">
    <source>
        <dbReference type="ARBA" id="ARBA00023163"/>
    </source>
</evidence>
<dbReference type="eggNOG" id="COG1309">
    <property type="taxonomic scope" value="Bacteria"/>
</dbReference>
<dbReference type="Proteomes" id="UP000000428">
    <property type="component" value="Chromosome"/>
</dbReference>
<dbReference type="InterPro" id="IPR009057">
    <property type="entry name" value="Homeodomain-like_sf"/>
</dbReference>
<feature type="domain" description="HTH tetR-type" evidence="6">
    <location>
        <begin position="6"/>
        <end position="65"/>
    </location>
</feature>
<feature type="DNA-binding region" description="H-T-H motif" evidence="4">
    <location>
        <begin position="28"/>
        <end position="47"/>
    </location>
</feature>
<evidence type="ECO:0000256" key="2">
    <source>
        <dbReference type="ARBA" id="ARBA00023125"/>
    </source>
</evidence>
<evidence type="ECO:0000259" key="6">
    <source>
        <dbReference type="PROSITE" id="PS50977"/>
    </source>
</evidence>
<feature type="compositionally biased region" description="Basic and acidic residues" evidence="5">
    <location>
        <begin position="118"/>
        <end position="127"/>
    </location>
</feature>
<keyword evidence="1" id="KW-0805">Transcription regulation</keyword>
<dbReference type="AlphaFoldDB" id="Q82Q46"/>
<name>Q82Q46_STRAW</name>
<evidence type="ECO:0000256" key="5">
    <source>
        <dbReference type="SAM" id="MobiDB-lite"/>
    </source>
</evidence>
<gene>
    <name evidence="7" type="ORF">SAVERM_675</name>
</gene>
<organism evidence="7 8">
    <name type="scientific">Streptomyces avermitilis (strain ATCC 31267 / DSM 46492 / JCM 5070 / NBRC 14893 / NCIMB 12804 / NRRL 8165 / MA-4680)</name>
    <dbReference type="NCBI Taxonomy" id="227882"/>
    <lineage>
        <taxon>Bacteria</taxon>
        <taxon>Bacillati</taxon>
        <taxon>Actinomycetota</taxon>
        <taxon>Actinomycetes</taxon>
        <taxon>Kitasatosporales</taxon>
        <taxon>Streptomycetaceae</taxon>
        <taxon>Streptomyces</taxon>
    </lineage>
</organism>
<dbReference type="InterPro" id="IPR050109">
    <property type="entry name" value="HTH-type_TetR-like_transc_reg"/>
</dbReference>
<keyword evidence="8" id="KW-1185">Reference proteome</keyword>
<keyword evidence="2 4" id="KW-0238">DNA-binding</keyword>
<dbReference type="PROSITE" id="PS50977">
    <property type="entry name" value="HTH_TETR_2"/>
    <property type="match status" value="1"/>
</dbReference>
<dbReference type="GO" id="GO:0003700">
    <property type="term" value="F:DNA-binding transcription factor activity"/>
    <property type="evidence" value="ECO:0007669"/>
    <property type="project" value="TreeGrafter"/>
</dbReference>
<dbReference type="KEGG" id="sma:SAVERM_675"/>
<evidence type="ECO:0000256" key="4">
    <source>
        <dbReference type="PROSITE-ProRule" id="PRU00335"/>
    </source>
</evidence>
<proteinExistence type="predicted"/>
<evidence type="ECO:0000313" key="7">
    <source>
        <dbReference type="EMBL" id="BAC68385.1"/>
    </source>
</evidence>
<dbReference type="PANTHER" id="PTHR30055:SF234">
    <property type="entry name" value="HTH-TYPE TRANSCRIPTIONAL REGULATOR BETI"/>
    <property type="match status" value="1"/>
</dbReference>
<dbReference type="HOGENOM" id="CLU_1057328_0_0_11"/>